<dbReference type="EMBL" id="UFQQ01000008">
    <property type="protein sequence ID" value="SSW90757.1"/>
    <property type="molecule type" value="Genomic_DNA"/>
</dbReference>
<gene>
    <name evidence="1" type="ORF">BJ125_108131</name>
    <name evidence="2" type="ORF">SAMN05892882_108131</name>
</gene>
<reference evidence="2 3" key="1">
    <citation type="submission" date="2017-08" db="EMBL/GenBank/DDBJ databases">
        <authorList>
            <person name="de Groot N.N."/>
        </authorList>
    </citation>
    <scope>NUCLEOTIDE SEQUENCE [LARGE SCALE GENOMIC DNA]</scope>
    <source>
        <strain evidence="2 3">JA575</strain>
    </source>
</reference>
<proteinExistence type="predicted"/>
<dbReference type="InterPro" id="IPR032710">
    <property type="entry name" value="NTF2-like_dom_sf"/>
</dbReference>
<dbReference type="SUPFAM" id="SSF54427">
    <property type="entry name" value="NTF2-like"/>
    <property type="match status" value="1"/>
</dbReference>
<evidence type="ECO:0000313" key="3">
    <source>
        <dbReference type="Proteomes" id="UP000252631"/>
    </source>
</evidence>
<evidence type="ECO:0000313" key="2">
    <source>
        <dbReference type="EMBL" id="SSW90757.1"/>
    </source>
</evidence>
<dbReference type="Proteomes" id="UP000256343">
    <property type="component" value="Unassembled WGS sequence"/>
</dbReference>
<protein>
    <recommendedName>
        <fullName evidence="5">SnoaL-like protein</fullName>
    </recommendedName>
</protein>
<accession>A0A336JM17</accession>
<dbReference type="EMBL" id="QRDT01000008">
    <property type="protein sequence ID" value="RED36197.1"/>
    <property type="molecule type" value="Genomic_DNA"/>
</dbReference>
<dbReference type="OrthoDB" id="1163083at2"/>
<dbReference type="Gene3D" id="3.10.450.50">
    <property type="match status" value="1"/>
</dbReference>
<keyword evidence="4" id="KW-1185">Reference proteome</keyword>
<sequence>MTAFPSALAPGPQRTLAVWHEVFVSQDRDRMRPLLAETVALHSPVVQSTIHGPEATILVLTTVAGIFRRFQYRRTYLGSPLEVALEFSGAIEGWDLKGVDLMRFNQNGEIVEFEVLIRPLRALSALGEEIGRRIGPQLMQLKRTDAFG</sequence>
<evidence type="ECO:0008006" key="5">
    <source>
        <dbReference type="Google" id="ProtNLM"/>
    </source>
</evidence>
<name>A0A336JM17_9BRAD</name>
<dbReference type="Proteomes" id="UP000252631">
    <property type="component" value="Unassembled WGS sequence"/>
</dbReference>
<dbReference type="AlphaFoldDB" id="A0A336JM17"/>
<dbReference type="RefSeq" id="WP_114357822.1">
    <property type="nucleotide sequence ID" value="NZ_QRDT01000008.1"/>
</dbReference>
<reference evidence="1 4" key="2">
    <citation type="submission" date="2018-07" db="EMBL/GenBank/DDBJ databases">
        <title>Genomic Encyclopedia of Archaeal and Bacterial Type Strains, Phase II (KMG-II): from individual species to whole genera.</title>
        <authorList>
            <person name="Goeker M."/>
        </authorList>
    </citation>
    <scope>NUCLEOTIDE SEQUENCE [LARGE SCALE GENOMIC DNA]</scope>
    <source>
        <strain evidence="1 4">JA575</strain>
    </source>
</reference>
<organism evidence="2 3">
    <name type="scientific">Rhodopseudomonas pentothenatexigens</name>
    <dbReference type="NCBI Taxonomy" id="999699"/>
    <lineage>
        <taxon>Bacteria</taxon>
        <taxon>Pseudomonadati</taxon>
        <taxon>Pseudomonadota</taxon>
        <taxon>Alphaproteobacteria</taxon>
        <taxon>Hyphomicrobiales</taxon>
        <taxon>Nitrobacteraceae</taxon>
        <taxon>Rhodopseudomonas</taxon>
    </lineage>
</organism>
<evidence type="ECO:0000313" key="4">
    <source>
        <dbReference type="Proteomes" id="UP000256343"/>
    </source>
</evidence>
<evidence type="ECO:0000313" key="1">
    <source>
        <dbReference type="EMBL" id="RED36197.1"/>
    </source>
</evidence>